<keyword evidence="2" id="KW-0408">Iron</keyword>
<dbReference type="Proteomes" id="UP000564496">
    <property type="component" value="Unassembled WGS sequence"/>
</dbReference>
<dbReference type="Gene3D" id="1.10.630.10">
    <property type="entry name" value="Cytochrome P450"/>
    <property type="match status" value="1"/>
</dbReference>
<dbReference type="InterPro" id="IPR017972">
    <property type="entry name" value="Cyt_P450_CS"/>
</dbReference>
<evidence type="ECO:0000313" key="4">
    <source>
        <dbReference type="Proteomes" id="UP000564496"/>
    </source>
</evidence>
<comment type="similarity">
    <text evidence="1 2">Belongs to the cytochrome P450 family.</text>
</comment>
<keyword evidence="2" id="KW-0349">Heme</keyword>
<keyword evidence="2" id="KW-0560">Oxidoreductase</keyword>
<dbReference type="PRINTS" id="PR00385">
    <property type="entry name" value="P450"/>
</dbReference>
<dbReference type="GO" id="GO:0016705">
    <property type="term" value="F:oxidoreductase activity, acting on paired donors, with incorporation or reduction of molecular oxygen"/>
    <property type="evidence" value="ECO:0007669"/>
    <property type="project" value="InterPro"/>
</dbReference>
<reference evidence="3 4" key="1">
    <citation type="submission" date="2020-07" db="EMBL/GenBank/DDBJ databases">
        <title>Sequencing the genomes of 1000 actinobacteria strains.</title>
        <authorList>
            <person name="Klenk H.-P."/>
        </authorList>
    </citation>
    <scope>NUCLEOTIDE SEQUENCE [LARGE SCALE GENOMIC DNA]</scope>
    <source>
        <strain evidence="3 4">DSM 26487</strain>
    </source>
</reference>
<dbReference type="PANTHER" id="PTHR46696:SF6">
    <property type="entry name" value="P450, PUTATIVE (EUROFUNG)-RELATED"/>
    <property type="match status" value="1"/>
</dbReference>
<dbReference type="AlphaFoldDB" id="A0A7Z0DHA9"/>
<dbReference type="RefSeq" id="WP_179656215.1">
    <property type="nucleotide sequence ID" value="NZ_JACBZR010000001.1"/>
</dbReference>
<name>A0A7Z0DHA9_9ACTN</name>
<comment type="caution">
    <text evidence="3">The sequence shown here is derived from an EMBL/GenBank/DDBJ whole genome shotgun (WGS) entry which is preliminary data.</text>
</comment>
<sequence length="397" mass="44123">MTLTDHRIVGTGTVEEAGDRFEALRAKQRIVKVTEPDRTYWMVLDHDLMRECLQNPAVFSSEVVTPLNPDPPFKMIPIQLDPPGHTPWRQHLARYFSPKQMAKLRPRIEERTRELVTEIKEKGSCDYLAEFALQVPTVVFLEVMGLPVEELPKFLEWEALALAPSPDGTFDADLQVGGIFSVIGYFQGELARMRETGERGDNLLSQMLEWEIDGVAPTDDELINCCLLLFLAGLDTVAMSLSYSMHHLATHEADRKHVAATVEAGESMDDIVEELLRFYAVPEIGRKLAQDTEIDGNQLVAGDLILFPLVSGNRDDALSPGADHVDFNRGPAPHLGFGGGPHRCIGSHLARLEMKIALQGWHELIPDYGLAPGAEPRAYWGNVHGMFGLHLAGFGEE</sequence>
<dbReference type="CDD" id="cd11035">
    <property type="entry name" value="P450cam-like"/>
    <property type="match status" value="1"/>
</dbReference>
<dbReference type="GO" id="GO:0005506">
    <property type="term" value="F:iron ion binding"/>
    <property type="evidence" value="ECO:0007669"/>
    <property type="project" value="InterPro"/>
</dbReference>
<evidence type="ECO:0000313" key="3">
    <source>
        <dbReference type="EMBL" id="NYI75497.1"/>
    </source>
</evidence>
<dbReference type="PROSITE" id="PS00086">
    <property type="entry name" value="CYTOCHROME_P450"/>
    <property type="match status" value="1"/>
</dbReference>
<organism evidence="3 4">
    <name type="scientific">Nocardioides panzhihuensis</name>
    <dbReference type="NCBI Taxonomy" id="860243"/>
    <lineage>
        <taxon>Bacteria</taxon>
        <taxon>Bacillati</taxon>
        <taxon>Actinomycetota</taxon>
        <taxon>Actinomycetes</taxon>
        <taxon>Propionibacteriales</taxon>
        <taxon>Nocardioidaceae</taxon>
        <taxon>Nocardioides</taxon>
    </lineage>
</organism>
<keyword evidence="4" id="KW-1185">Reference proteome</keyword>
<dbReference type="Pfam" id="PF00067">
    <property type="entry name" value="p450"/>
    <property type="match status" value="1"/>
</dbReference>
<dbReference type="InterPro" id="IPR001128">
    <property type="entry name" value="Cyt_P450"/>
</dbReference>
<dbReference type="InterPro" id="IPR036396">
    <property type="entry name" value="Cyt_P450_sf"/>
</dbReference>
<accession>A0A7Z0DHA9</accession>
<dbReference type="PANTHER" id="PTHR46696">
    <property type="entry name" value="P450, PUTATIVE (EUROFUNG)-RELATED"/>
    <property type="match status" value="1"/>
</dbReference>
<dbReference type="GO" id="GO:0004497">
    <property type="term" value="F:monooxygenase activity"/>
    <property type="evidence" value="ECO:0007669"/>
    <property type="project" value="UniProtKB-KW"/>
</dbReference>
<dbReference type="GO" id="GO:0020037">
    <property type="term" value="F:heme binding"/>
    <property type="evidence" value="ECO:0007669"/>
    <property type="project" value="InterPro"/>
</dbReference>
<dbReference type="SUPFAM" id="SSF48264">
    <property type="entry name" value="Cytochrome P450"/>
    <property type="match status" value="1"/>
</dbReference>
<gene>
    <name evidence="3" type="ORF">BJ988_000145</name>
</gene>
<dbReference type="PRINTS" id="PR00359">
    <property type="entry name" value="BP450"/>
</dbReference>
<dbReference type="InterPro" id="IPR002397">
    <property type="entry name" value="Cyt_P450_B"/>
</dbReference>
<proteinExistence type="inferred from homology"/>
<protein>
    <submittedName>
        <fullName evidence="3">Cytochrome P450</fullName>
    </submittedName>
</protein>
<keyword evidence="2" id="KW-0479">Metal-binding</keyword>
<dbReference type="EMBL" id="JACBZR010000001">
    <property type="protein sequence ID" value="NYI75497.1"/>
    <property type="molecule type" value="Genomic_DNA"/>
</dbReference>
<evidence type="ECO:0000256" key="2">
    <source>
        <dbReference type="RuleBase" id="RU000461"/>
    </source>
</evidence>
<evidence type="ECO:0000256" key="1">
    <source>
        <dbReference type="ARBA" id="ARBA00010617"/>
    </source>
</evidence>
<keyword evidence="2" id="KW-0503">Monooxygenase</keyword>